<dbReference type="CDD" id="cd00090">
    <property type="entry name" value="HTH_ARSR"/>
    <property type="match status" value="1"/>
</dbReference>
<evidence type="ECO:0000256" key="1">
    <source>
        <dbReference type="ARBA" id="ARBA00023015"/>
    </source>
</evidence>
<keyword evidence="1" id="KW-0805">Transcription regulation</keyword>
<feature type="domain" description="HTH marR-type" evidence="4">
    <location>
        <begin position="1"/>
        <end position="138"/>
    </location>
</feature>
<dbReference type="Pfam" id="PF01047">
    <property type="entry name" value="MarR"/>
    <property type="match status" value="1"/>
</dbReference>
<reference evidence="5" key="2">
    <citation type="submission" date="2021-04" db="EMBL/GenBank/DDBJ databases">
        <authorList>
            <person name="Gilroy R."/>
        </authorList>
    </citation>
    <scope>NUCLEOTIDE SEQUENCE</scope>
    <source>
        <strain evidence="5">811</strain>
    </source>
</reference>
<dbReference type="AlphaFoldDB" id="A0A9D1V6L8"/>
<dbReference type="InterPro" id="IPR011991">
    <property type="entry name" value="ArsR-like_HTH"/>
</dbReference>
<dbReference type="Proteomes" id="UP000824204">
    <property type="component" value="Unassembled WGS sequence"/>
</dbReference>
<reference evidence="5" key="1">
    <citation type="journal article" date="2021" name="PeerJ">
        <title>Extensive microbial diversity within the chicken gut microbiome revealed by metagenomics and culture.</title>
        <authorList>
            <person name="Gilroy R."/>
            <person name="Ravi A."/>
            <person name="Getino M."/>
            <person name="Pursley I."/>
            <person name="Horton D.L."/>
            <person name="Alikhan N.F."/>
            <person name="Baker D."/>
            <person name="Gharbi K."/>
            <person name="Hall N."/>
            <person name="Watson M."/>
            <person name="Adriaenssens E.M."/>
            <person name="Foster-Nyarko E."/>
            <person name="Jarju S."/>
            <person name="Secka A."/>
            <person name="Antonio M."/>
            <person name="Oren A."/>
            <person name="Chaudhuri R.R."/>
            <person name="La Ragione R."/>
            <person name="Hildebrand F."/>
            <person name="Pallen M.J."/>
        </authorList>
    </citation>
    <scope>NUCLEOTIDE SEQUENCE</scope>
    <source>
        <strain evidence="5">811</strain>
    </source>
</reference>
<dbReference type="PANTHER" id="PTHR42756:SF1">
    <property type="entry name" value="TRANSCRIPTIONAL REPRESSOR OF EMRAB OPERON"/>
    <property type="match status" value="1"/>
</dbReference>
<evidence type="ECO:0000259" key="4">
    <source>
        <dbReference type="PROSITE" id="PS50995"/>
    </source>
</evidence>
<evidence type="ECO:0000313" key="5">
    <source>
        <dbReference type="EMBL" id="HIX06973.1"/>
    </source>
</evidence>
<dbReference type="SMART" id="SM00347">
    <property type="entry name" value="HTH_MARR"/>
    <property type="match status" value="1"/>
</dbReference>
<keyword evidence="2" id="KW-0238">DNA-binding</keyword>
<dbReference type="InterPro" id="IPR036390">
    <property type="entry name" value="WH_DNA-bd_sf"/>
</dbReference>
<organism evidence="5 6">
    <name type="scientific">Candidatus Borkfalkia faecipullorum</name>
    <dbReference type="NCBI Taxonomy" id="2838510"/>
    <lineage>
        <taxon>Bacteria</taxon>
        <taxon>Bacillati</taxon>
        <taxon>Bacillota</taxon>
        <taxon>Clostridia</taxon>
        <taxon>Christensenellales</taxon>
        <taxon>Christensenellaceae</taxon>
        <taxon>Candidatus Borkfalkia</taxon>
    </lineage>
</organism>
<proteinExistence type="predicted"/>
<dbReference type="GO" id="GO:0003677">
    <property type="term" value="F:DNA binding"/>
    <property type="evidence" value="ECO:0007669"/>
    <property type="project" value="UniProtKB-KW"/>
</dbReference>
<comment type="caution">
    <text evidence="5">The sequence shown here is derived from an EMBL/GenBank/DDBJ whole genome shotgun (WGS) entry which is preliminary data.</text>
</comment>
<name>A0A9D1V6L8_9FIRM</name>
<evidence type="ECO:0000313" key="6">
    <source>
        <dbReference type="Proteomes" id="UP000824204"/>
    </source>
</evidence>
<dbReference type="PROSITE" id="PS50995">
    <property type="entry name" value="HTH_MARR_2"/>
    <property type="match status" value="1"/>
</dbReference>
<dbReference type="GO" id="GO:0003700">
    <property type="term" value="F:DNA-binding transcription factor activity"/>
    <property type="evidence" value="ECO:0007669"/>
    <property type="project" value="InterPro"/>
</dbReference>
<protein>
    <submittedName>
        <fullName evidence="5">MarR family transcriptional regulator</fullName>
    </submittedName>
</protein>
<gene>
    <name evidence="5" type="ORF">H9741_00690</name>
</gene>
<dbReference type="PRINTS" id="PR00598">
    <property type="entry name" value="HTHMARR"/>
</dbReference>
<dbReference type="PANTHER" id="PTHR42756">
    <property type="entry name" value="TRANSCRIPTIONAL REGULATOR, MARR"/>
    <property type="match status" value="1"/>
</dbReference>
<dbReference type="InterPro" id="IPR000835">
    <property type="entry name" value="HTH_MarR-typ"/>
</dbReference>
<evidence type="ECO:0000256" key="3">
    <source>
        <dbReference type="ARBA" id="ARBA00023163"/>
    </source>
</evidence>
<accession>A0A9D1V6L8</accession>
<dbReference type="SUPFAM" id="SSF46785">
    <property type="entry name" value="Winged helix' DNA-binding domain"/>
    <property type="match status" value="1"/>
</dbReference>
<dbReference type="InterPro" id="IPR036388">
    <property type="entry name" value="WH-like_DNA-bd_sf"/>
</dbReference>
<evidence type="ECO:0000256" key="2">
    <source>
        <dbReference type="ARBA" id="ARBA00023125"/>
    </source>
</evidence>
<keyword evidence="3" id="KW-0804">Transcription</keyword>
<sequence length="145" mass="16345">MKERQAGFLISKIKAIGGRRFEKILQEKKIDAFNGAQGKILYVLWQGGKMTVTEISEKSGLAKTTLTAMLARMRAQGLVCMQENAKDRRSSIVSLTPAAALLKEEYDAVTEQIGNIYYKGFSEAEAEQFEGYLKRILHNLEEEHE</sequence>
<dbReference type="EMBL" id="DXFX01000009">
    <property type="protein sequence ID" value="HIX06973.1"/>
    <property type="molecule type" value="Genomic_DNA"/>
</dbReference>
<dbReference type="Gene3D" id="1.10.10.10">
    <property type="entry name" value="Winged helix-like DNA-binding domain superfamily/Winged helix DNA-binding domain"/>
    <property type="match status" value="1"/>
</dbReference>